<evidence type="ECO:0000259" key="5">
    <source>
        <dbReference type="PROSITE" id="PS01124"/>
    </source>
</evidence>
<evidence type="ECO:0000256" key="1">
    <source>
        <dbReference type="ARBA" id="ARBA00023015"/>
    </source>
</evidence>
<evidence type="ECO:0000259" key="6">
    <source>
        <dbReference type="PROSITE" id="PS50110"/>
    </source>
</evidence>
<keyword evidence="3" id="KW-0804">Transcription</keyword>
<keyword evidence="2" id="KW-0238">DNA-binding</keyword>
<gene>
    <name evidence="7" type="ORF">UQ64_20415</name>
</gene>
<reference evidence="7 8" key="1">
    <citation type="journal article" date="2015" name="Int. Biodeterior. Biodegradation">
        <title>Physiological and genetic screening methods for the isolation of methyl tert-butyl ether-degrading bacteria for bioremediation purposes.</title>
        <authorList>
            <person name="Guisado I.M."/>
            <person name="Purswani J."/>
            <person name="Gonzalez Lopez J."/>
            <person name="Pozo C."/>
        </authorList>
    </citation>
    <scope>NUCLEOTIDE SEQUENCE [LARGE SCALE GENOMIC DNA]</scope>
    <source>
        <strain evidence="7 8">SH7</strain>
    </source>
</reference>
<proteinExistence type="predicted"/>
<evidence type="ECO:0000256" key="3">
    <source>
        <dbReference type="ARBA" id="ARBA00023163"/>
    </source>
</evidence>
<dbReference type="SUPFAM" id="SSF46689">
    <property type="entry name" value="Homeodomain-like"/>
    <property type="match status" value="1"/>
</dbReference>
<dbReference type="PANTHER" id="PTHR43280:SF34">
    <property type="entry name" value="ARAC-FAMILY TRANSCRIPTIONAL REGULATOR"/>
    <property type="match status" value="1"/>
</dbReference>
<dbReference type="GO" id="GO:0043565">
    <property type="term" value="F:sequence-specific DNA binding"/>
    <property type="evidence" value="ECO:0007669"/>
    <property type="project" value="InterPro"/>
</dbReference>
<dbReference type="PROSITE" id="PS01124">
    <property type="entry name" value="HTH_ARAC_FAMILY_2"/>
    <property type="match status" value="1"/>
</dbReference>
<dbReference type="SMART" id="SM00342">
    <property type="entry name" value="HTH_ARAC"/>
    <property type="match status" value="1"/>
</dbReference>
<name>A0A0W1AWZ0_9BACL</name>
<dbReference type="EMBL" id="LCZJ02000026">
    <property type="protein sequence ID" value="KTD85842.1"/>
    <property type="molecule type" value="Genomic_DNA"/>
</dbReference>
<evidence type="ECO:0000256" key="2">
    <source>
        <dbReference type="ARBA" id="ARBA00023125"/>
    </source>
</evidence>
<evidence type="ECO:0000313" key="7">
    <source>
        <dbReference type="EMBL" id="KTD85842.1"/>
    </source>
</evidence>
<dbReference type="Pfam" id="PF12833">
    <property type="entry name" value="HTH_18"/>
    <property type="match status" value="1"/>
</dbReference>
<dbReference type="Gene3D" id="3.40.50.2300">
    <property type="match status" value="1"/>
</dbReference>
<dbReference type="OrthoDB" id="1699at2"/>
<keyword evidence="8" id="KW-1185">Reference proteome</keyword>
<dbReference type="Proteomes" id="UP000054709">
    <property type="component" value="Unassembled WGS sequence"/>
</dbReference>
<accession>A0A0W1AWZ0</accession>
<dbReference type="SMART" id="SM00448">
    <property type="entry name" value="REC"/>
    <property type="match status" value="1"/>
</dbReference>
<dbReference type="InterPro" id="IPR001789">
    <property type="entry name" value="Sig_transdc_resp-reg_receiver"/>
</dbReference>
<dbReference type="InterPro" id="IPR011006">
    <property type="entry name" value="CheY-like_superfamily"/>
</dbReference>
<dbReference type="PROSITE" id="PS50110">
    <property type="entry name" value="RESPONSE_REGULATORY"/>
    <property type="match status" value="1"/>
</dbReference>
<evidence type="ECO:0000313" key="8">
    <source>
        <dbReference type="Proteomes" id="UP000054709"/>
    </source>
</evidence>
<dbReference type="PANTHER" id="PTHR43280">
    <property type="entry name" value="ARAC-FAMILY TRANSCRIPTIONAL REGULATOR"/>
    <property type="match status" value="1"/>
</dbReference>
<feature type="domain" description="HTH araC/xylS-type" evidence="5">
    <location>
        <begin position="158"/>
        <end position="256"/>
    </location>
</feature>
<dbReference type="GO" id="GO:0000160">
    <property type="term" value="P:phosphorelay signal transduction system"/>
    <property type="evidence" value="ECO:0007669"/>
    <property type="project" value="InterPro"/>
</dbReference>
<dbReference type="CDD" id="cd17536">
    <property type="entry name" value="REC_YesN-like"/>
    <property type="match status" value="1"/>
</dbReference>
<dbReference type="AlphaFoldDB" id="A0A0W1AWZ0"/>
<dbReference type="SUPFAM" id="SSF52172">
    <property type="entry name" value="CheY-like"/>
    <property type="match status" value="1"/>
</dbReference>
<evidence type="ECO:0000256" key="4">
    <source>
        <dbReference type="PROSITE-ProRule" id="PRU00169"/>
    </source>
</evidence>
<keyword evidence="1" id="KW-0805">Transcription regulation</keyword>
<organism evidence="7 8">
    <name type="scientific">Paenibacillus etheri</name>
    <dbReference type="NCBI Taxonomy" id="1306852"/>
    <lineage>
        <taxon>Bacteria</taxon>
        <taxon>Bacillati</taxon>
        <taxon>Bacillota</taxon>
        <taxon>Bacilli</taxon>
        <taxon>Bacillales</taxon>
        <taxon>Paenibacillaceae</taxon>
        <taxon>Paenibacillus</taxon>
    </lineage>
</organism>
<sequence length="262" mass="30549">MFKVLLVEDEDMIRRGIRFSIDWLKYDCIVIEEGLNGQDGLQKICEYKPDIVITDINMPIMDGISMIREGLEQYTFSSIIISGYNEFQLAKQAIQLGVTEFLVKPLEDDQLIAALESAKAKVDLLRKYEIISNHPQEKEEIINSRFLEKETKTSKYVSKMIAYVQENYPKKISIHDLVEELDLSAYYLNQKFKADTSYTFNEFLNRYRIQKSIDLLKAGDGKVYTIAQDIGFSDYKYFISIFKKYAHGTPSKYLEYFGEKDM</sequence>
<dbReference type="Gene3D" id="1.10.10.60">
    <property type="entry name" value="Homeodomain-like"/>
    <property type="match status" value="2"/>
</dbReference>
<comment type="caution">
    <text evidence="7">The sequence shown here is derived from an EMBL/GenBank/DDBJ whole genome shotgun (WGS) entry which is preliminary data.</text>
</comment>
<dbReference type="RefSeq" id="WP_060624728.1">
    <property type="nucleotide sequence ID" value="NZ_LCZJ02000026.1"/>
</dbReference>
<protein>
    <submittedName>
        <fullName evidence="7">AraC family transcriptional regulator</fullName>
    </submittedName>
</protein>
<dbReference type="GO" id="GO:0003700">
    <property type="term" value="F:DNA-binding transcription factor activity"/>
    <property type="evidence" value="ECO:0007669"/>
    <property type="project" value="InterPro"/>
</dbReference>
<dbReference type="InterPro" id="IPR009057">
    <property type="entry name" value="Homeodomain-like_sf"/>
</dbReference>
<dbReference type="InterPro" id="IPR018060">
    <property type="entry name" value="HTH_AraC"/>
</dbReference>
<feature type="domain" description="Response regulatory" evidence="6">
    <location>
        <begin position="3"/>
        <end position="119"/>
    </location>
</feature>
<keyword evidence="4" id="KW-0597">Phosphoprotein</keyword>
<dbReference type="Pfam" id="PF00072">
    <property type="entry name" value="Response_reg"/>
    <property type="match status" value="1"/>
</dbReference>
<feature type="modified residue" description="4-aspartylphosphate" evidence="4">
    <location>
        <position position="55"/>
    </location>
</feature>